<dbReference type="Proteomes" id="UP000199675">
    <property type="component" value="Unassembled WGS sequence"/>
</dbReference>
<reference evidence="2 3" key="1">
    <citation type="submission" date="2016-10" db="EMBL/GenBank/DDBJ databases">
        <authorList>
            <person name="de Groot N.N."/>
        </authorList>
    </citation>
    <scope>NUCLEOTIDE SEQUENCE [LARGE SCALE GENOMIC DNA]</scope>
    <source>
        <strain evidence="2 3">CGMCC 1.7059</strain>
    </source>
</reference>
<feature type="signal peptide" evidence="1">
    <location>
        <begin position="1"/>
        <end position="23"/>
    </location>
</feature>
<accession>A0A1H3A890</accession>
<evidence type="ECO:0000313" key="2">
    <source>
        <dbReference type="EMBL" id="SDX25856.1"/>
    </source>
</evidence>
<evidence type="ECO:0000313" key="3">
    <source>
        <dbReference type="Proteomes" id="UP000199675"/>
    </source>
</evidence>
<dbReference type="OrthoDB" id="6819935at2"/>
<evidence type="ECO:0000256" key="1">
    <source>
        <dbReference type="SAM" id="SignalP"/>
    </source>
</evidence>
<dbReference type="Pfam" id="PF11153">
    <property type="entry name" value="DUF2931"/>
    <property type="match status" value="1"/>
</dbReference>
<dbReference type="RefSeq" id="WP_091814785.1">
    <property type="nucleotide sequence ID" value="NZ_FNNE01000007.1"/>
</dbReference>
<organism evidence="2 3">
    <name type="scientific">Marinobacter mobilis</name>
    <dbReference type="NCBI Taxonomy" id="488533"/>
    <lineage>
        <taxon>Bacteria</taxon>
        <taxon>Pseudomonadati</taxon>
        <taxon>Pseudomonadota</taxon>
        <taxon>Gammaproteobacteria</taxon>
        <taxon>Pseudomonadales</taxon>
        <taxon>Marinobacteraceae</taxon>
        <taxon>Marinobacter</taxon>
    </lineage>
</organism>
<dbReference type="EMBL" id="FNNE01000007">
    <property type="protein sequence ID" value="SDX25856.1"/>
    <property type="molecule type" value="Genomic_DNA"/>
</dbReference>
<dbReference type="STRING" id="488533.SAMN04487960_107229"/>
<evidence type="ECO:0008006" key="4">
    <source>
        <dbReference type="Google" id="ProtNLM"/>
    </source>
</evidence>
<proteinExistence type="predicted"/>
<feature type="chain" id="PRO_5011513063" description="DUF2931 family protein" evidence="1">
    <location>
        <begin position="24"/>
        <end position="199"/>
    </location>
</feature>
<protein>
    <recommendedName>
        <fullName evidence="4">DUF2931 family protein</fullName>
    </recommendedName>
</protein>
<dbReference type="InterPro" id="IPR021326">
    <property type="entry name" value="DUF2931"/>
</dbReference>
<dbReference type="PROSITE" id="PS51257">
    <property type="entry name" value="PROKAR_LIPOPROTEIN"/>
    <property type="match status" value="1"/>
</dbReference>
<name>A0A1H3A890_9GAMM</name>
<gene>
    <name evidence="2" type="ORF">SAMN04487960_107229</name>
</gene>
<sequence length="199" mass="22641">MRSCRVAVWLSCLVVLSGCTTWGQEDIPWYVGIAAPTHYEVWVTNLHLEKSGERSWRIPVGTKGCCWKGPWGPFGTGGAMDPFPNLIAIRWFSFAEQKYYFTLIRVPPDLQDRMRVPARTVTQRGEVRYLPRSDLILGLAPGGEVVVWMMSQKSNAVEVMRVPAVEVEDDVNAFRVRTQDYLEEHGAYLEEHGIPLEGW</sequence>
<keyword evidence="1" id="KW-0732">Signal</keyword>
<dbReference type="AlphaFoldDB" id="A0A1H3A890"/>
<keyword evidence="3" id="KW-1185">Reference proteome</keyword>